<dbReference type="AlphaFoldDB" id="A0A1H2LA98"/>
<protein>
    <recommendedName>
        <fullName evidence="3">Bacteriocin biosynthesis cyclodehydratase domain-containing protein</fullName>
    </recommendedName>
</protein>
<dbReference type="STRING" id="131112.SAMN04489737_0036"/>
<sequence>MQIIPGLPVVWRETDQLQIGLDPRTGIVLSGLTKNERAFVDSLSVPQSDFELASRVKRLNLASARVKEIISMLTKAHVLTTSDMTIPDATSGVRLHGSVPDRRSNTHIVFVRGDYVSMVAALIISDAGIGHITCRDSSAVAHLDHPRLATRFTGLPRYLAWDNVFHNQNHQSLASSQPTAVVISHPYVINPATTAGWLTAGTPIVHVCTEEVDLVVGPTTIPHISACSSCVYLHHVDADKAWQRLAMQAFGRSEVLADISSMELAGAYVAREILALVDQQKPSLFNALIRIGPQPRLPLTYQVLPHPDCGCQAELTASDTGTD</sequence>
<evidence type="ECO:0000313" key="2">
    <source>
        <dbReference type="Proteomes" id="UP000214355"/>
    </source>
</evidence>
<reference evidence="2" key="1">
    <citation type="submission" date="2016-10" db="EMBL/GenBank/DDBJ databases">
        <authorList>
            <person name="Varghese N."/>
            <person name="Submissions S."/>
        </authorList>
    </citation>
    <scope>NUCLEOTIDE SEQUENCE [LARGE SCALE GENOMIC DNA]</scope>
    <source>
        <strain evidence="2">DSM 10002</strain>
    </source>
</reference>
<gene>
    <name evidence="1" type="ORF">SAMN04489737_0036</name>
</gene>
<dbReference type="OrthoDB" id="4426339at2"/>
<evidence type="ECO:0008006" key="3">
    <source>
        <dbReference type="Google" id="ProtNLM"/>
    </source>
</evidence>
<dbReference type="EMBL" id="LT629804">
    <property type="protein sequence ID" value="SDU77501.1"/>
    <property type="molecule type" value="Genomic_DNA"/>
</dbReference>
<evidence type="ECO:0000313" key="1">
    <source>
        <dbReference type="EMBL" id="SDU77501.1"/>
    </source>
</evidence>
<dbReference type="Proteomes" id="UP000214355">
    <property type="component" value="Chromosome I"/>
</dbReference>
<keyword evidence="2" id="KW-1185">Reference proteome</keyword>
<dbReference type="Gene3D" id="3.40.50.720">
    <property type="entry name" value="NAD(P)-binding Rossmann-like Domain"/>
    <property type="match status" value="1"/>
</dbReference>
<proteinExistence type="predicted"/>
<accession>A0A1H2LA98</accession>
<name>A0A1H2LA98_9ACTO</name>
<dbReference type="GeneID" id="65343798"/>
<dbReference type="RefSeq" id="WP_091278464.1">
    <property type="nucleotide sequence ID" value="NZ_JABAPH010000007.1"/>
</dbReference>
<organism evidence="1 2">
    <name type="scientific">Arcanobacterium phocae</name>
    <dbReference type="NCBI Taxonomy" id="131112"/>
    <lineage>
        <taxon>Bacteria</taxon>
        <taxon>Bacillati</taxon>
        <taxon>Actinomycetota</taxon>
        <taxon>Actinomycetes</taxon>
        <taxon>Actinomycetales</taxon>
        <taxon>Actinomycetaceae</taxon>
        <taxon>Arcanobacterium</taxon>
    </lineage>
</organism>